<keyword evidence="1" id="KW-0812">Transmembrane</keyword>
<feature type="transmembrane region" description="Helical" evidence="1">
    <location>
        <begin position="191"/>
        <end position="213"/>
    </location>
</feature>
<protein>
    <recommendedName>
        <fullName evidence="4">Oligosaccharide repeat unit polymerase</fullName>
    </recommendedName>
</protein>
<dbReference type="RefSeq" id="WP_087344409.1">
    <property type="nucleotide sequence ID" value="NZ_CP143949.1"/>
</dbReference>
<sequence>MQSTIKIAMYDGKIIVLIYLLAVFFSYLYTVIFNTYNGDFFQGTVLLSVDILLLMAILTAIPYVFIYKLYAKYYLKEAVRVPTCFNIIIIRNITWCLLLLHIGLHFMNYGAMGTSTHIDGSLFSYVRSAISKLLPRPWVIVFLLLSNSKKNIVITVILFIIESLSAHSLGGCFLLLLLYLFRNGKKVRILFIRNFFFVLVIMCMLPVIISTAFNFRSQLRGEEIAENINNYDIVFSKMCGRVSSFSNNAYIFQKSLQIANDIEYIPSLFYLYDTLHYWGYRPEFKSVGTYVQMQIKNSKEENYSTMAGVIGVFIISYIKSPYVFLLNLFFTIFLINIIFKLTGKIFPNASSIAFLLTIGFGTSGDISELSNTIYTLLIMWILLFLSKRMLWK</sequence>
<dbReference type="AlphaFoldDB" id="A0A1Y4IER4"/>
<dbReference type="Proteomes" id="UP000195950">
    <property type="component" value="Unassembled WGS sequence"/>
</dbReference>
<keyword evidence="1" id="KW-1133">Transmembrane helix</keyword>
<gene>
    <name evidence="2" type="ORF">B5F32_10345</name>
</gene>
<feature type="transmembrane region" description="Helical" evidence="1">
    <location>
        <begin position="152"/>
        <end position="179"/>
    </location>
</feature>
<feature type="transmembrane region" description="Helical" evidence="1">
    <location>
        <begin position="372"/>
        <end position="390"/>
    </location>
</feature>
<feature type="transmembrane region" description="Helical" evidence="1">
    <location>
        <begin position="45"/>
        <end position="66"/>
    </location>
</feature>
<comment type="caution">
    <text evidence="2">The sequence shown here is derived from an EMBL/GenBank/DDBJ whole genome shotgun (WGS) entry which is preliminary data.</text>
</comment>
<keyword evidence="1" id="KW-0472">Membrane</keyword>
<name>A0A1Y4IER4_PARDI</name>
<feature type="transmembrane region" description="Helical" evidence="1">
    <location>
        <begin position="12"/>
        <end position="33"/>
    </location>
</feature>
<dbReference type="EMBL" id="NFJX01000008">
    <property type="protein sequence ID" value="OUP18815.1"/>
    <property type="molecule type" value="Genomic_DNA"/>
</dbReference>
<dbReference type="NCBIfam" id="NF033860">
    <property type="entry name" value="Wzy_O6_O28"/>
    <property type="match status" value="1"/>
</dbReference>
<feature type="transmembrane region" description="Helical" evidence="1">
    <location>
        <begin position="78"/>
        <end position="102"/>
    </location>
</feature>
<evidence type="ECO:0008006" key="4">
    <source>
        <dbReference type="Google" id="ProtNLM"/>
    </source>
</evidence>
<proteinExistence type="predicted"/>
<reference evidence="3" key="1">
    <citation type="submission" date="2017-04" db="EMBL/GenBank/DDBJ databases">
        <title>Function of individual gut microbiota members based on whole genome sequencing of pure cultures obtained from chicken caecum.</title>
        <authorList>
            <person name="Medvecky M."/>
            <person name="Cejkova D."/>
            <person name="Polansky O."/>
            <person name="Karasova D."/>
            <person name="Kubasova T."/>
            <person name="Cizek A."/>
            <person name="Rychlik I."/>
        </authorList>
    </citation>
    <scope>NUCLEOTIDE SEQUENCE [LARGE SCALE GENOMIC DNA]</scope>
    <source>
        <strain evidence="3">An199</strain>
    </source>
</reference>
<evidence type="ECO:0000313" key="3">
    <source>
        <dbReference type="Proteomes" id="UP000195950"/>
    </source>
</evidence>
<accession>A0A1Y4IER4</accession>
<evidence type="ECO:0000313" key="2">
    <source>
        <dbReference type="EMBL" id="OUP18815.1"/>
    </source>
</evidence>
<organism evidence="2 3">
    <name type="scientific">Parabacteroides distasonis</name>
    <dbReference type="NCBI Taxonomy" id="823"/>
    <lineage>
        <taxon>Bacteria</taxon>
        <taxon>Pseudomonadati</taxon>
        <taxon>Bacteroidota</taxon>
        <taxon>Bacteroidia</taxon>
        <taxon>Bacteroidales</taxon>
        <taxon>Tannerellaceae</taxon>
        <taxon>Parabacteroides</taxon>
    </lineage>
</organism>
<evidence type="ECO:0000256" key="1">
    <source>
        <dbReference type="SAM" id="Phobius"/>
    </source>
</evidence>